<dbReference type="AlphaFoldDB" id="A0A3M7RUU4"/>
<keyword evidence="2" id="KW-1185">Reference proteome</keyword>
<accession>A0A3M7RUU4</accession>
<dbReference type="EMBL" id="REGN01002595">
    <property type="protein sequence ID" value="RNA27108.1"/>
    <property type="molecule type" value="Genomic_DNA"/>
</dbReference>
<reference evidence="1 2" key="1">
    <citation type="journal article" date="2018" name="Sci. Rep.">
        <title>Genomic signatures of local adaptation to the degree of environmental predictability in rotifers.</title>
        <authorList>
            <person name="Franch-Gras L."/>
            <person name="Hahn C."/>
            <person name="Garcia-Roger E.M."/>
            <person name="Carmona M.J."/>
            <person name="Serra M."/>
            <person name="Gomez A."/>
        </authorList>
    </citation>
    <scope>NUCLEOTIDE SEQUENCE [LARGE SCALE GENOMIC DNA]</scope>
    <source>
        <strain evidence="1">HYR1</strain>
    </source>
</reference>
<name>A0A3M7RUU4_BRAPC</name>
<sequence>MVIIFRKLRNHSLRYSQHIDNHKLMDNHRDAQTTQSNDRNDLHSHMQNNTIPNHLLAIHIKNISRRNYKNCILNLEEKFKVVFQRIFFSFFDLLFLKINLEDQS</sequence>
<gene>
    <name evidence="1" type="ORF">BpHYR1_002980</name>
</gene>
<dbReference type="Proteomes" id="UP000276133">
    <property type="component" value="Unassembled WGS sequence"/>
</dbReference>
<comment type="caution">
    <text evidence="1">The sequence shown here is derived from an EMBL/GenBank/DDBJ whole genome shotgun (WGS) entry which is preliminary data.</text>
</comment>
<proteinExistence type="predicted"/>
<protein>
    <submittedName>
        <fullName evidence="1">Uncharacterized protein</fullName>
    </submittedName>
</protein>
<evidence type="ECO:0000313" key="2">
    <source>
        <dbReference type="Proteomes" id="UP000276133"/>
    </source>
</evidence>
<organism evidence="1 2">
    <name type="scientific">Brachionus plicatilis</name>
    <name type="common">Marine rotifer</name>
    <name type="synonym">Brachionus muelleri</name>
    <dbReference type="NCBI Taxonomy" id="10195"/>
    <lineage>
        <taxon>Eukaryota</taxon>
        <taxon>Metazoa</taxon>
        <taxon>Spiralia</taxon>
        <taxon>Gnathifera</taxon>
        <taxon>Rotifera</taxon>
        <taxon>Eurotatoria</taxon>
        <taxon>Monogononta</taxon>
        <taxon>Pseudotrocha</taxon>
        <taxon>Ploima</taxon>
        <taxon>Brachionidae</taxon>
        <taxon>Brachionus</taxon>
    </lineage>
</organism>
<evidence type="ECO:0000313" key="1">
    <source>
        <dbReference type="EMBL" id="RNA27108.1"/>
    </source>
</evidence>